<dbReference type="PANTHER" id="PTHR42912">
    <property type="entry name" value="METHYLTRANSFERASE"/>
    <property type="match status" value="1"/>
</dbReference>
<dbReference type="InterPro" id="IPR029063">
    <property type="entry name" value="SAM-dependent_MTases_sf"/>
</dbReference>
<dbReference type="Pfam" id="PF13649">
    <property type="entry name" value="Methyltransf_25"/>
    <property type="match status" value="1"/>
</dbReference>
<proteinExistence type="predicted"/>
<dbReference type="SUPFAM" id="SSF53335">
    <property type="entry name" value="S-adenosyl-L-methionine-dependent methyltransferases"/>
    <property type="match status" value="1"/>
</dbReference>
<gene>
    <name evidence="2" type="ORF">CRI94_05245</name>
</gene>
<feature type="domain" description="Methyltransferase" evidence="1">
    <location>
        <begin position="44"/>
        <end position="143"/>
    </location>
</feature>
<keyword evidence="3" id="KW-1185">Reference proteome</keyword>
<name>A0A2A8D0V4_9BACT</name>
<dbReference type="Proteomes" id="UP000220102">
    <property type="component" value="Unassembled WGS sequence"/>
</dbReference>
<comment type="caution">
    <text evidence="2">The sequence shown here is derived from an EMBL/GenBank/DDBJ whole genome shotgun (WGS) entry which is preliminary data.</text>
</comment>
<dbReference type="OrthoDB" id="9760689at2"/>
<evidence type="ECO:0000313" key="3">
    <source>
        <dbReference type="Proteomes" id="UP000220102"/>
    </source>
</evidence>
<dbReference type="AlphaFoldDB" id="A0A2A8D0V4"/>
<dbReference type="CDD" id="cd02440">
    <property type="entry name" value="AdoMet_MTases"/>
    <property type="match status" value="1"/>
</dbReference>
<dbReference type="RefSeq" id="WP_098074612.1">
    <property type="nucleotide sequence ID" value="NZ_PDEQ01000002.1"/>
</dbReference>
<sequence length="219" mass="24215">MLSRDRLREVYDRVGSRQDSQSFYEAPALDLLVRYGAFGSAETVLEIGCGTGAFAERLLAGECPETTTYEAIELSCTMASIARARLEPWADRVTVRWTDGAPPIDNPSRSVDRVVVAYVFDLLPRPEVRTLLSEARRVLKPGGRLCACGLAPGIGPMSRAVEWLWRSVFALRPTLVGGCRPLEVRPLLGRSWRVHHHDHVAPWGVPSEVLVATPRPDTV</sequence>
<dbReference type="InterPro" id="IPR050508">
    <property type="entry name" value="Methyltransf_Superfamily"/>
</dbReference>
<dbReference type="InterPro" id="IPR041698">
    <property type="entry name" value="Methyltransf_25"/>
</dbReference>
<dbReference type="EMBL" id="PDEQ01000002">
    <property type="protein sequence ID" value="PEN14433.1"/>
    <property type="molecule type" value="Genomic_DNA"/>
</dbReference>
<dbReference type="PANTHER" id="PTHR42912:SF93">
    <property type="entry name" value="N6-ADENOSINE-METHYLTRANSFERASE TMT1A"/>
    <property type="match status" value="1"/>
</dbReference>
<protein>
    <recommendedName>
        <fullName evidence="1">Methyltransferase domain-containing protein</fullName>
    </recommendedName>
</protein>
<organism evidence="2 3">
    <name type="scientific">Longibacter salinarum</name>
    <dbReference type="NCBI Taxonomy" id="1850348"/>
    <lineage>
        <taxon>Bacteria</taxon>
        <taxon>Pseudomonadati</taxon>
        <taxon>Rhodothermota</taxon>
        <taxon>Rhodothermia</taxon>
        <taxon>Rhodothermales</taxon>
        <taxon>Salisaetaceae</taxon>
        <taxon>Longibacter</taxon>
    </lineage>
</organism>
<accession>A0A2A8D0V4</accession>
<dbReference type="Gene3D" id="3.40.50.150">
    <property type="entry name" value="Vaccinia Virus protein VP39"/>
    <property type="match status" value="1"/>
</dbReference>
<dbReference type="GO" id="GO:0008168">
    <property type="term" value="F:methyltransferase activity"/>
    <property type="evidence" value="ECO:0007669"/>
    <property type="project" value="TreeGrafter"/>
</dbReference>
<reference evidence="2 3" key="1">
    <citation type="submission" date="2017-10" db="EMBL/GenBank/DDBJ databases">
        <title>Draft genome of Longibacter Salinarum.</title>
        <authorList>
            <person name="Goh K.M."/>
            <person name="Shamsir M.S."/>
            <person name="Lim S.W."/>
        </authorList>
    </citation>
    <scope>NUCLEOTIDE SEQUENCE [LARGE SCALE GENOMIC DNA]</scope>
    <source>
        <strain evidence="2 3">KCTC 52045</strain>
    </source>
</reference>
<evidence type="ECO:0000313" key="2">
    <source>
        <dbReference type="EMBL" id="PEN14433.1"/>
    </source>
</evidence>
<evidence type="ECO:0000259" key="1">
    <source>
        <dbReference type="Pfam" id="PF13649"/>
    </source>
</evidence>